<evidence type="ECO:0000313" key="1">
    <source>
        <dbReference type="EMBL" id="SFB60689.1"/>
    </source>
</evidence>
<dbReference type="RefSeq" id="WP_092901844.1">
    <property type="nucleotide sequence ID" value="NZ_FOKK01000030.1"/>
</dbReference>
<reference evidence="1 2" key="1">
    <citation type="submission" date="2016-10" db="EMBL/GenBank/DDBJ databases">
        <authorList>
            <person name="de Groot N.N."/>
        </authorList>
    </citation>
    <scope>NUCLEOTIDE SEQUENCE [LARGE SCALE GENOMIC DNA]</scope>
    <source>
        <strain evidence="1 2">DSM 23399</strain>
    </source>
</reference>
<accession>A0A1I1CDD6</accession>
<name>A0A1I1CDD6_9BACT</name>
<organism evidence="1 2">
    <name type="scientific">Algoriphagus aquimarinus</name>
    <dbReference type="NCBI Taxonomy" id="237018"/>
    <lineage>
        <taxon>Bacteria</taxon>
        <taxon>Pseudomonadati</taxon>
        <taxon>Bacteroidota</taxon>
        <taxon>Cytophagia</taxon>
        <taxon>Cytophagales</taxon>
        <taxon>Cyclobacteriaceae</taxon>
        <taxon>Algoriphagus</taxon>
    </lineage>
</organism>
<dbReference type="AlphaFoldDB" id="A0A1I1CDD6"/>
<dbReference type="InterPro" id="IPR011048">
    <property type="entry name" value="Haem_d1_sf"/>
</dbReference>
<gene>
    <name evidence="1" type="ORF">SAMN04489723_1307</name>
</gene>
<sequence>MNKYLTLILVAAVMISCSKPSDTIEQRTFTVSLDTVQVDSKGEILFLNYFLNISTLDPSQKFLYNMNMMKTVLEKINLETLSLDTLIQLEREGPNGIGSPSKIIALENGGFVFSNNYTLRYMDANRQVTKQTTLTRESYITDLIPSGKSLSVQSNGISNDGRYLAGLYETSEMSDKPEGIVWFDLERETGKLIQTQALDFIRENNLTLELDGEIRGGFSTAVFFEPSKDKILFSPTSKNMLMIYDLTTDSLITKKYDSKLTSNEQKPGEAKTITDLNEFDKLREEIIKKVTFGPWELDNKTGYRWRFSKELDRMIGEDSLVFKTVLTAIDPNFEPLGEVQLPAEFEFPNNFRMHDGMIYTFLNMNDELAFIRIKPSFTNE</sequence>
<dbReference type="STRING" id="237018.SAMN04489723_1307"/>
<dbReference type="PROSITE" id="PS51257">
    <property type="entry name" value="PROKAR_LIPOPROTEIN"/>
    <property type="match status" value="1"/>
</dbReference>
<evidence type="ECO:0000313" key="2">
    <source>
        <dbReference type="Proteomes" id="UP000198790"/>
    </source>
</evidence>
<evidence type="ECO:0008006" key="3">
    <source>
        <dbReference type="Google" id="ProtNLM"/>
    </source>
</evidence>
<keyword evidence="2" id="KW-1185">Reference proteome</keyword>
<dbReference type="Proteomes" id="UP000198790">
    <property type="component" value="Unassembled WGS sequence"/>
</dbReference>
<dbReference type="InterPro" id="IPR025316">
    <property type="entry name" value="DUF4221"/>
</dbReference>
<dbReference type="OrthoDB" id="833511at2"/>
<dbReference type="Pfam" id="PF13970">
    <property type="entry name" value="DUF4221"/>
    <property type="match status" value="1"/>
</dbReference>
<dbReference type="EMBL" id="FOKK01000030">
    <property type="protein sequence ID" value="SFB60689.1"/>
    <property type="molecule type" value="Genomic_DNA"/>
</dbReference>
<proteinExistence type="predicted"/>
<protein>
    <recommendedName>
        <fullName evidence="3">DUF4221 domain-containing protein</fullName>
    </recommendedName>
</protein>
<dbReference type="SUPFAM" id="SSF51004">
    <property type="entry name" value="C-terminal (heme d1) domain of cytochrome cd1-nitrite reductase"/>
    <property type="match status" value="1"/>
</dbReference>